<reference evidence="7 8" key="1">
    <citation type="journal article" date="2014" name="Nat. Genet.">
        <title>Genome sequence of the hot pepper provides insights into the evolution of pungency in Capsicum species.</title>
        <authorList>
            <person name="Kim S."/>
            <person name="Park M."/>
            <person name="Yeom S.I."/>
            <person name="Kim Y.M."/>
            <person name="Lee J.M."/>
            <person name="Lee H.A."/>
            <person name="Seo E."/>
            <person name="Choi J."/>
            <person name="Cheong K."/>
            <person name="Kim K.T."/>
            <person name="Jung K."/>
            <person name="Lee G.W."/>
            <person name="Oh S.K."/>
            <person name="Bae C."/>
            <person name="Kim S.B."/>
            <person name="Lee H.Y."/>
            <person name="Kim S.Y."/>
            <person name="Kim M.S."/>
            <person name="Kang B.C."/>
            <person name="Jo Y.D."/>
            <person name="Yang H.B."/>
            <person name="Jeong H.J."/>
            <person name="Kang W.H."/>
            <person name="Kwon J.K."/>
            <person name="Shin C."/>
            <person name="Lim J.Y."/>
            <person name="Park J.H."/>
            <person name="Huh J.H."/>
            <person name="Kim J.S."/>
            <person name="Kim B.D."/>
            <person name="Cohen O."/>
            <person name="Paran I."/>
            <person name="Suh M.C."/>
            <person name="Lee S.B."/>
            <person name="Kim Y.K."/>
            <person name="Shin Y."/>
            <person name="Noh S.J."/>
            <person name="Park J."/>
            <person name="Seo Y.S."/>
            <person name="Kwon S.Y."/>
            <person name="Kim H.A."/>
            <person name="Park J.M."/>
            <person name="Kim H.J."/>
            <person name="Choi S.B."/>
            <person name="Bosland P.W."/>
            <person name="Reeves G."/>
            <person name="Jo S.H."/>
            <person name="Lee B.W."/>
            <person name="Cho H.T."/>
            <person name="Choi H.S."/>
            <person name="Lee M.S."/>
            <person name="Yu Y."/>
            <person name="Do Choi Y."/>
            <person name="Park B.S."/>
            <person name="van Deynze A."/>
            <person name="Ashrafi H."/>
            <person name="Hill T."/>
            <person name="Kim W.T."/>
            <person name="Pai H.S."/>
            <person name="Ahn H.K."/>
            <person name="Yeam I."/>
            <person name="Giovannoni J.J."/>
            <person name="Rose J.K."/>
            <person name="Sorensen I."/>
            <person name="Lee S.J."/>
            <person name="Kim R.W."/>
            <person name="Choi I.Y."/>
            <person name="Choi B.S."/>
            <person name="Lim J.S."/>
            <person name="Lee Y.H."/>
            <person name="Choi D."/>
        </authorList>
    </citation>
    <scope>NUCLEOTIDE SEQUENCE [LARGE SCALE GENOMIC DNA]</scope>
    <source>
        <strain evidence="8">cv. CM334</strain>
    </source>
</reference>
<protein>
    <recommendedName>
        <fullName evidence="6">ABC transporter domain-containing protein</fullName>
    </recommendedName>
</protein>
<evidence type="ECO:0000313" key="8">
    <source>
        <dbReference type="Proteomes" id="UP000222542"/>
    </source>
</evidence>
<reference evidence="7 8" key="2">
    <citation type="journal article" date="2017" name="Genome Biol.">
        <title>New reference genome sequences of hot pepper reveal the massive evolution of plant disease-resistance genes by retroduplication.</title>
        <authorList>
            <person name="Kim S."/>
            <person name="Park J."/>
            <person name="Yeom S.I."/>
            <person name="Kim Y.M."/>
            <person name="Seo E."/>
            <person name="Kim K.T."/>
            <person name="Kim M.S."/>
            <person name="Lee J.M."/>
            <person name="Cheong K."/>
            <person name="Shin H.S."/>
            <person name="Kim S.B."/>
            <person name="Han K."/>
            <person name="Lee J."/>
            <person name="Park M."/>
            <person name="Lee H.A."/>
            <person name="Lee H.Y."/>
            <person name="Lee Y."/>
            <person name="Oh S."/>
            <person name="Lee J.H."/>
            <person name="Choi E."/>
            <person name="Choi E."/>
            <person name="Lee S.E."/>
            <person name="Jeon J."/>
            <person name="Kim H."/>
            <person name="Choi G."/>
            <person name="Song H."/>
            <person name="Lee J."/>
            <person name="Lee S.C."/>
            <person name="Kwon J.K."/>
            <person name="Lee H.Y."/>
            <person name="Koo N."/>
            <person name="Hong Y."/>
            <person name="Kim R.W."/>
            <person name="Kang W.H."/>
            <person name="Huh J.H."/>
            <person name="Kang B.C."/>
            <person name="Yang T.J."/>
            <person name="Lee Y.H."/>
            <person name="Bennetzen J.L."/>
            <person name="Choi D."/>
        </authorList>
    </citation>
    <scope>NUCLEOTIDE SEQUENCE [LARGE SCALE GENOMIC DNA]</scope>
    <source>
        <strain evidence="8">cv. CM334</strain>
    </source>
</reference>
<dbReference type="Pfam" id="PF00005">
    <property type="entry name" value="ABC_tran"/>
    <property type="match status" value="1"/>
</dbReference>
<keyword evidence="8" id="KW-1185">Reference proteome</keyword>
<proteinExistence type="predicted"/>
<evidence type="ECO:0000259" key="6">
    <source>
        <dbReference type="Pfam" id="PF00005"/>
    </source>
</evidence>
<evidence type="ECO:0000256" key="3">
    <source>
        <dbReference type="ARBA" id="ARBA00022692"/>
    </source>
</evidence>
<organism evidence="7 8">
    <name type="scientific">Capsicum annuum</name>
    <name type="common">Capsicum pepper</name>
    <dbReference type="NCBI Taxonomy" id="4072"/>
    <lineage>
        <taxon>Eukaryota</taxon>
        <taxon>Viridiplantae</taxon>
        <taxon>Streptophyta</taxon>
        <taxon>Embryophyta</taxon>
        <taxon>Tracheophyta</taxon>
        <taxon>Spermatophyta</taxon>
        <taxon>Magnoliopsida</taxon>
        <taxon>eudicotyledons</taxon>
        <taxon>Gunneridae</taxon>
        <taxon>Pentapetalae</taxon>
        <taxon>asterids</taxon>
        <taxon>lamiids</taxon>
        <taxon>Solanales</taxon>
        <taxon>Solanaceae</taxon>
        <taxon>Solanoideae</taxon>
        <taxon>Capsiceae</taxon>
        <taxon>Capsicum</taxon>
    </lineage>
</organism>
<dbReference type="Gene3D" id="3.40.50.300">
    <property type="entry name" value="P-loop containing nucleotide triphosphate hydrolases"/>
    <property type="match status" value="1"/>
</dbReference>
<name>A0A2G2Z909_CAPAN</name>
<dbReference type="InterPro" id="IPR027417">
    <property type="entry name" value="P-loop_NTPase"/>
</dbReference>
<keyword evidence="5" id="KW-0472">Membrane</keyword>
<dbReference type="InterPro" id="IPR050352">
    <property type="entry name" value="ABCG_transporters"/>
</dbReference>
<keyword evidence="3" id="KW-0812">Transmembrane</keyword>
<comment type="subcellular location">
    <subcellularLocation>
        <location evidence="1">Membrane</location>
        <topology evidence="1">Multi-pass membrane protein</topology>
    </subcellularLocation>
</comment>
<gene>
    <name evidence="7" type="ORF">T459_16532</name>
</gene>
<dbReference type="GO" id="GO:0016020">
    <property type="term" value="C:membrane"/>
    <property type="evidence" value="ECO:0007669"/>
    <property type="project" value="UniProtKB-SubCell"/>
</dbReference>
<dbReference type="Proteomes" id="UP000222542">
    <property type="component" value="Unassembled WGS sequence"/>
</dbReference>
<comment type="caution">
    <text evidence="7">The sequence shown here is derived from an EMBL/GenBank/DDBJ whole genome shotgun (WGS) entry which is preliminary data.</text>
</comment>
<dbReference type="SUPFAM" id="SSF52540">
    <property type="entry name" value="P-loop containing nucleoside triphosphate hydrolases"/>
    <property type="match status" value="1"/>
</dbReference>
<evidence type="ECO:0000256" key="4">
    <source>
        <dbReference type="ARBA" id="ARBA00022989"/>
    </source>
</evidence>
<dbReference type="PANTHER" id="PTHR48041:SF27">
    <property type="entry name" value="ABC TRANSPORTER G FAMILY MEMBER 8"/>
    <property type="match status" value="1"/>
</dbReference>
<evidence type="ECO:0000256" key="2">
    <source>
        <dbReference type="ARBA" id="ARBA00022448"/>
    </source>
</evidence>
<dbReference type="InterPro" id="IPR003439">
    <property type="entry name" value="ABC_transporter-like_ATP-bd"/>
</dbReference>
<feature type="domain" description="ABC transporter" evidence="6">
    <location>
        <begin position="36"/>
        <end position="108"/>
    </location>
</feature>
<sequence length="119" mass="13008">MWFKMAANSICCEGLRQSVGKKKRVVERREKEEETFEILAIFGPSGAGKSRMLNILAAGTSPTSGTLLLKLSSPSHQSFRKLSDNVSQYDSCLPSLTVSEMLAFSARLHNLKLAAVSCI</sequence>
<keyword evidence="4" id="KW-1133">Transmembrane helix</keyword>
<dbReference type="EMBL" id="AYRZ02000006">
    <property type="protein sequence ID" value="PHT78480.1"/>
    <property type="molecule type" value="Genomic_DNA"/>
</dbReference>
<evidence type="ECO:0000313" key="7">
    <source>
        <dbReference type="EMBL" id="PHT78480.1"/>
    </source>
</evidence>
<dbReference type="AlphaFoldDB" id="A0A2G2Z909"/>
<evidence type="ECO:0000256" key="1">
    <source>
        <dbReference type="ARBA" id="ARBA00004141"/>
    </source>
</evidence>
<keyword evidence="2" id="KW-0813">Transport</keyword>
<accession>A0A2G2Z909</accession>
<dbReference type="GO" id="GO:0016887">
    <property type="term" value="F:ATP hydrolysis activity"/>
    <property type="evidence" value="ECO:0007669"/>
    <property type="project" value="InterPro"/>
</dbReference>
<dbReference type="PANTHER" id="PTHR48041">
    <property type="entry name" value="ABC TRANSPORTER G FAMILY MEMBER 28"/>
    <property type="match status" value="1"/>
</dbReference>
<dbReference type="GO" id="GO:0005524">
    <property type="term" value="F:ATP binding"/>
    <property type="evidence" value="ECO:0007669"/>
    <property type="project" value="InterPro"/>
</dbReference>
<dbReference type="Gramene" id="PHT78480">
    <property type="protein sequence ID" value="PHT78480"/>
    <property type="gene ID" value="T459_16532"/>
</dbReference>
<evidence type="ECO:0000256" key="5">
    <source>
        <dbReference type="ARBA" id="ARBA00023136"/>
    </source>
</evidence>